<keyword evidence="3" id="KW-0032">Aminotransferase</keyword>
<dbReference type="InterPro" id="IPR015424">
    <property type="entry name" value="PyrdxlP-dep_Trfase"/>
</dbReference>
<accession>A0A150JHN7</accession>
<evidence type="ECO:0000313" key="3">
    <source>
        <dbReference type="EMBL" id="KYC56696.1"/>
    </source>
</evidence>
<name>A0A150JHN7_9EURY</name>
<comment type="caution">
    <text evidence="3">The sequence shown here is derived from an EMBL/GenBank/DDBJ whole genome shotgun (WGS) entry which is preliminary data.</text>
</comment>
<dbReference type="Gene3D" id="3.40.640.10">
    <property type="entry name" value="Type I PLP-dependent aspartate aminotransferase-like (Major domain)"/>
    <property type="match status" value="1"/>
</dbReference>
<dbReference type="PIRSF" id="PIRSF000390">
    <property type="entry name" value="PLP_StrS"/>
    <property type="match status" value="1"/>
</dbReference>
<dbReference type="GO" id="GO:0000271">
    <property type="term" value="P:polysaccharide biosynthetic process"/>
    <property type="evidence" value="ECO:0007669"/>
    <property type="project" value="TreeGrafter"/>
</dbReference>
<dbReference type="PANTHER" id="PTHR30244">
    <property type="entry name" value="TRANSAMINASE"/>
    <property type="match status" value="1"/>
</dbReference>
<dbReference type="EMBL" id="LNJE01000017">
    <property type="protein sequence ID" value="KYC56696.1"/>
    <property type="molecule type" value="Genomic_DNA"/>
</dbReference>
<dbReference type="Gene3D" id="3.90.1150.10">
    <property type="entry name" value="Aspartate Aminotransferase, domain 1"/>
    <property type="match status" value="1"/>
</dbReference>
<comment type="similarity">
    <text evidence="1">Belongs to the DegT/DnrJ/EryC1 family.</text>
</comment>
<dbReference type="Proteomes" id="UP000092420">
    <property type="component" value="Unassembled WGS sequence"/>
</dbReference>
<dbReference type="PATRIC" id="fig|1706433.3.peg.1308"/>
<dbReference type="NCBIfam" id="TIGR03588">
    <property type="entry name" value="PseC"/>
    <property type="match status" value="1"/>
</dbReference>
<gene>
    <name evidence="2" type="ORF">AN188_01299</name>
    <name evidence="3" type="ORF">APG09_01304</name>
</gene>
<dbReference type="EMBL" id="LNJB01000019">
    <property type="protein sequence ID" value="KYC54024.1"/>
    <property type="molecule type" value="Genomic_DNA"/>
</dbReference>
<dbReference type="GO" id="GO:0030170">
    <property type="term" value="F:pyridoxal phosphate binding"/>
    <property type="evidence" value="ECO:0007669"/>
    <property type="project" value="TreeGrafter"/>
</dbReference>
<organism evidence="3">
    <name type="scientific">Candidatus Methanofastidiosum methylothiophilum</name>
    <dbReference type="NCBI Taxonomy" id="1705564"/>
    <lineage>
        <taxon>Archaea</taxon>
        <taxon>Methanobacteriati</taxon>
        <taxon>Methanobacteriota</taxon>
        <taxon>Stenosarchaea group</taxon>
        <taxon>Candidatus Methanofastidiosia</taxon>
        <taxon>Candidatus Methanofastidiosales</taxon>
        <taxon>Candidatus Methanofastidiosaceae</taxon>
        <taxon>Candidatus Methanofastidiosum</taxon>
    </lineage>
</organism>
<dbReference type="InterPro" id="IPR020026">
    <property type="entry name" value="PseC"/>
</dbReference>
<dbReference type="InterPro" id="IPR000653">
    <property type="entry name" value="DegT/StrS_aminotransferase"/>
</dbReference>
<reference evidence="3 4" key="1">
    <citation type="journal article" date="2016" name="ISME J.">
        <title>Chasing the elusive Euryarchaeota class WSA2: genomes reveal a uniquely fastidious methyl-reducing methanogen.</title>
        <authorList>
            <person name="Nobu M.K."/>
            <person name="Narihiro T."/>
            <person name="Kuroda K."/>
            <person name="Mei R."/>
            <person name="Liu W.T."/>
        </authorList>
    </citation>
    <scope>NUCLEOTIDE SEQUENCE [LARGE SCALE GENOMIC DNA]</scope>
    <source>
        <strain evidence="2">ADurb1013_Bin02101</strain>
        <strain evidence="3">ADurb1213_Bin02801</strain>
    </source>
</reference>
<dbReference type="PANTHER" id="PTHR30244:SF34">
    <property type="entry name" value="DTDP-4-AMINO-4,6-DIDEOXYGALACTOSE TRANSAMINASE"/>
    <property type="match status" value="1"/>
</dbReference>
<sequence length="376" mass="43385">MNFIPYGLHSIDQEDINEVIKVLKTDWLTTGPKIKEFEDALCNYVGCENAVVVNSGASALDIAVQSLDLPKKSEIITSPFTFVATSNSILYNNHKPVFVDIEKETRNIDPKEIEKKITKKTGAIIYIDYAGHPCEIDEIKEIADNYDLLLIEDASHSIGAEYKGKKIGNFADMTIFSFHPVKNITTGEGGAVLTNNPKYYEKLKMLRNHGINKETKERYGKEAGYEYDMKLLGRNYRITDLQCALGLSQLKKLNLFVREKKRLSETYNKYLSELEFIDIPTNKAYVKHAWHLYTILINDMDRDDIFIKLRKMNIGVNVHYIPIYHFTYYKENFNFKPKNYPVTEEVFHKIISLPLFPTMSSEQQNYVIDNLSKLSK</sequence>
<keyword evidence="1" id="KW-0663">Pyridoxal phosphate</keyword>
<proteinExistence type="inferred from homology"/>
<dbReference type="GO" id="GO:0008483">
    <property type="term" value="F:transaminase activity"/>
    <property type="evidence" value="ECO:0007669"/>
    <property type="project" value="UniProtKB-KW"/>
</dbReference>
<evidence type="ECO:0000256" key="1">
    <source>
        <dbReference type="RuleBase" id="RU004508"/>
    </source>
</evidence>
<keyword evidence="3" id="KW-0808">Transferase</keyword>
<dbReference type="Pfam" id="PF01041">
    <property type="entry name" value="DegT_DnrJ_EryC1"/>
    <property type="match status" value="1"/>
</dbReference>
<evidence type="ECO:0000313" key="2">
    <source>
        <dbReference type="EMBL" id="KYC54024.1"/>
    </source>
</evidence>
<dbReference type="AlphaFoldDB" id="A0A150JHN7"/>
<dbReference type="InterPro" id="IPR015421">
    <property type="entry name" value="PyrdxlP-dep_Trfase_major"/>
</dbReference>
<dbReference type="InterPro" id="IPR015422">
    <property type="entry name" value="PyrdxlP-dep_Trfase_small"/>
</dbReference>
<accession>A0A150JAP6</accession>
<dbReference type="CDD" id="cd00616">
    <property type="entry name" value="AHBA_syn"/>
    <property type="match status" value="1"/>
</dbReference>
<evidence type="ECO:0000313" key="4">
    <source>
        <dbReference type="Proteomes" id="UP000092420"/>
    </source>
</evidence>
<dbReference type="SUPFAM" id="SSF53383">
    <property type="entry name" value="PLP-dependent transferases"/>
    <property type="match status" value="1"/>
</dbReference>
<dbReference type="PATRIC" id="fig|1706435.3.peg.1302"/>
<accession>A0A150JFJ9</accession>
<protein>
    <submittedName>
        <fullName evidence="3">UDP-4-amino-4-deoxy-L-arabinose--oxoglutarate aminotransferase</fullName>
    </submittedName>
</protein>